<dbReference type="Proteomes" id="UP000002168">
    <property type="component" value="Chromosome"/>
</dbReference>
<name>B1KDC3_SHEWM</name>
<dbReference type="HOGENOM" id="CLU_1874024_0_0_6"/>
<dbReference type="EMBL" id="CP000961">
    <property type="protein sequence ID" value="ACA84924.1"/>
    <property type="molecule type" value="Genomic_DNA"/>
</dbReference>
<proteinExistence type="predicted"/>
<reference evidence="1 2" key="1">
    <citation type="submission" date="2008-02" db="EMBL/GenBank/DDBJ databases">
        <title>Complete sequence of Shewanella woodyi ATCC 51908.</title>
        <authorList>
            <consortium name="US DOE Joint Genome Institute"/>
            <person name="Copeland A."/>
            <person name="Lucas S."/>
            <person name="Lapidus A."/>
            <person name="Glavina del Rio T."/>
            <person name="Dalin E."/>
            <person name="Tice H."/>
            <person name="Bruce D."/>
            <person name="Goodwin L."/>
            <person name="Pitluck S."/>
            <person name="Sims D."/>
            <person name="Brettin T."/>
            <person name="Detter J.C."/>
            <person name="Han C."/>
            <person name="Kuske C.R."/>
            <person name="Schmutz J."/>
            <person name="Larimer F."/>
            <person name="Land M."/>
            <person name="Hauser L."/>
            <person name="Kyrpides N."/>
            <person name="Lykidis A."/>
            <person name="Zhao J.-S."/>
            <person name="Richardson P."/>
        </authorList>
    </citation>
    <scope>NUCLEOTIDE SEQUENCE [LARGE SCALE GENOMIC DNA]</scope>
    <source>
        <strain evidence="2">ATCC 51908 / MS32</strain>
    </source>
</reference>
<accession>B1KDC3</accession>
<dbReference type="KEGG" id="swd:Swoo_0628"/>
<protein>
    <submittedName>
        <fullName evidence="1">Uncharacterized protein</fullName>
    </submittedName>
</protein>
<evidence type="ECO:0000313" key="1">
    <source>
        <dbReference type="EMBL" id="ACA84924.1"/>
    </source>
</evidence>
<organism evidence="1 2">
    <name type="scientific">Shewanella woodyi (strain ATCC 51908 / MS32)</name>
    <dbReference type="NCBI Taxonomy" id="392500"/>
    <lineage>
        <taxon>Bacteria</taxon>
        <taxon>Pseudomonadati</taxon>
        <taxon>Pseudomonadota</taxon>
        <taxon>Gammaproteobacteria</taxon>
        <taxon>Alteromonadales</taxon>
        <taxon>Shewanellaceae</taxon>
        <taxon>Shewanella</taxon>
    </lineage>
</organism>
<dbReference type="AlphaFoldDB" id="B1KDC3"/>
<keyword evidence="2" id="KW-1185">Reference proteome</keyword>
<dbReference type="RefSeq" id="WP_012323271.1">
    <property type="nucleotide sequence ID" value="NC_010506.1"/>
</dbReference>
<gene>
    <name evidence="1" type="ordered locus">Swoo_0628</name>
</gene>
<evidence type="ECO:0000313" key="2">
    <source>
        <dbReference type="Proteomes" id="UP000002168"/>
    </source>
</evidence>
<sequence length="136" mass="15420">MIYFNNLQGRDYKSVYNETVKSRDQGDDPIIFDLHDTQIANAMNHDWQYVTKGQMAMVVQGDKKLNSTVYKITKIERIEDAITQSSGYLVRGAVISKLAVKGSRYDISFMLQGVSHKRLTDGCFQRGVNLISAADY</sequence>